<evidence type="ECO:0000256" key="1">
    <source>
        <dbReference type="ARBA" id="ARBA00022485"/>
    </source>
</evidence>
<dbReference type="SMART" id="SM00729">
    <property type="entry name" value="Elp3"/>
    <property type="match status" value="1"/>
</dbReference>
<keyword evidence="4 8" id="KW-0949">S-adenosyl-L-methionine</keyword>
<dbReference type="PROSITE" id="PS51449">
    <property type="entry name" value="MTTASE_N"/>
    <property type="match status" value="1"/>
</dbReference>
<dbReference type="Pfam" id="PF00919">
    <property type="entry name" value="UPF0004"/>
    <property type="match status" value="1"/>
</dbReference>
<feature type="domain" description="MTTase N-terminal" evidence="10">
    <location>
        <begin position="6"/>
        <end position="117"/>
    </location>
</feature>
<evidence type="ECO:0000256" key="5">
    <source>
        <dbReference type="ARBA" id="ARBA00022723"/>
    </source>
</evidence>
<dbReference type="InterPro" id="IPR058240">
    <property type="entry name" value="rSAM_sf"/>
</dbReference>
<dbReference type="Pfam" id="PF04055">
    <property type="entry name" value="Radical_SAM"/>
    <property type="match status" value="1"/>
</dbReference>
<keyword evidence="7 8" id="KW-0411">Iron-sulfur</keyword>
<dbReference type="InterPro" id="IPR023404">
    <property type="entry name" value="rSAM_horseshoe"/>
</dbReference>
<evidence type="ECO:0000256" key="3">
    <source>
        <dbReference type="ARBA" id="ARBA00022679"/>
    </source>
</evidence>
<dbReference type="InterPro" id="IPR013848">
    <property type="entry name" value="Methylthiotransferase_N"/>
</dbReference>
<evidence type="ECO:0000256" key="7">
    <source>
        <dbReference type="ARBA" id="ARBA00023014"/>
    </source>
</evidence>
<dbReference type="Gene3D" id="3.40.50.12160">
    <property type="entry name" value="Methylthiotransferase, N-terminal domain"/>
    <property type="match status" value="1"/>
</dbReference>
<keyword evidence="2 8" id="KW-0963">Cytoplasm</keyword>
<dbReference type="EMBL" id="DVOD01000013">
    <property type="protein sequence ID" value="HIU91796.1"/>
    <property type="molecule type" value="Genomic_DNA"/>
</dbReference>
<dbReference type="NCBIfam" id="TIGR00089">
    <property type="entry name" value="MiaB/RimO family radical SAM methylthiotransferase"/>
    <property type="match status" value="1"/>
</dbReference>
<keyword evidence="1 8" id="KW-0004">4Fe-4S</keyword>
<dbReference type="InterPro" id="IPR007197">
    <property type="entry name" value="rSAM"/>
</dbReference>
<comment type="catalytic activity">
    <reaction evidence="8">
        <text>L-aspartate(89)-[ribosomal protein uS12]-hydrogen + (sulfur carrier)-SH + AH2 + 2 S-adenosyl-L-methionine = 3-methylsulfanyl-L-aspartate(89)-[ribosomal protein uS12]-hydrogen + (sulfur carrier)-H + 5'-deoxyadenosine + L-methionine + A + S-adenosyl-L-homocysteine + 2 H(+)</text>
        <dbReference type="Rhea" id="RHEA:37087"/>
        <dbReference type="Rhea" id="RHEA-COMP:10460"/>
        <dbReference type="Rhea" id="RHEA-COMP:10461"/>
        <dbReference type="Rhea" id="RHEA-COMP:14737"/>
        <dbReference type="Rhea" id="RHEA-COMP:14739"/>
        <dbReference type="ChEBI" id="CHEBI:13193"/>
        <dbReference type="ChEBI" id="CHEBI:15378"/>
        <dbReference type="ChEBI" id="CHEBI:17319"/>
        <dbReference type="ChEBI" id="CHEBI:17499"/>
        <dbReference type="ChEBI" id="CHEBI:29917"/>
        <dbReference type="ChEBI" id="CHEBI:29961"/>
        <dbReference type="ChEBI" id="CHEBI:57844"/>
        <dbReference type="ChEBI" id="CHEBI:57856"/>
        <dbReference type="ChEBI" id="CHEBI:59789"/>
        <dbReference type="ChEBI" id="CHEBI:64428"/>
        <dbReference type="ChEBI" id="CHEBI:73599"/>
        <dbReference type="EC" id="2.8.4.4"/>
    </reaction>
</comment>
<dbReference type="AlphaFoldDB" id="A0A9D1SR65"/>
<comment type="subcellular location">
    <subcellularLocation>
        <location evidence="8">Cytoplasm</location>
    </subcellularLocation>
</comment>
<evidence type="ECO:0000313" key="13">
    <source>
        <dbReference type="Proteomes" id="UP000886748"/>
    </source>
</evidence>
<dbReference type="InterPro" id="IPR002792">
    <property type="entry name" value="TRAM_dom"/>
</dbReference>
<dbReference type="SFLD" id="SFLDF00274">
    <property type="entry name" value="ribosomal_protein_S12_methylth"/>
    <property type="match status" value="1"/>
</dbReference>
<keyword evidence="6 8" id="KW-0408">Iron</keyword>
<evidence type="ECO:0000259" key="10">
    <source>
        <dbReference type="PROSITE" id="PS51449"/>
    </source>
</evidence>
<keyword evidence="3 8" id="KW-0808">Transferase</keyword>
<comment type="similarity">
    <text evidence="8">Belongs to the methylthiotransferase family. RimO subfamily.</text>
</comment>
<protein>
    <recommendedName>
        <fullName evidence="8">Ribosomal protein uS12 methylthiotransferase RimO</fullName>
        <shortName evidence="8">uS12 MTTase</shortName>
        <shortName evidence="8">uS12 methylthiotransferase</shortName>
        <ecNumber evidence="8">2.8.4.4</ecNumber>
    </recommendedName>
    <alternativeName>
        <fullName evidence="8">Ribosomal protein uS12 (aspartate-C(3))-methylthiotransferase</fullName>
    </alternativeName>
    <alternativeName>
        <fullName evidence="8">Ribosome maturation factor RimO</fullName>
    </alternativeName>
</protein>
<dbReference type="PANTHER" id="PTHR43837:SF1">
    <property type="entry name" value="RIBOSOMAL PROTEIN US12 METHYLTHIOTRANSFERASE RIMO"/>
    <property type="match status" value="1"/>
</dbReference>
<evidence type="ECO:0000256" key="2">
    <source>
        <dbReference type="ARBA" id="ARBA00022490"/>
    </source>
</evidence>
<dbReference type="CDD" id="cd01335">
    <property type="entry name" value="Radical_SAM"/>
    <property type="match status" value="1"/>
</dbReference>
<feature type="binding site" evidence="8">
    <location>
        <position position="15"/>
    </location>
    <ligand>
        <name>[4Fe-4S] cluster</name>
        <dbReference type="ChEBI" id="CHEBI:49883"/>
        <label>1</label>
    </ligand>
</feature>
<evidence type="ECO:0000259" key="11">
    <source>
        <dbReference type="PROSITE" id="PS51918"/>
    </source>
</evidence>
<dbReference type="GO" id="GO:0035599">
    <property type="term" value="F:aspartic acid methylthiotransferase activity"/>
    <property type="evidence" value="ECO:0007669"/>
    <property type="project" value="TreeGrafter"/>
</dbReference>
<keyword evidence="12" id="KW-0689">Ribosomal protein</keyword>
<dbReference type="InterPro" id="IPR006638">
    <property type="entry name" value="Elp3/MiaA/NifB-like_rSAM"/>
</dbReference>
<evidence type="ECO:0000256" key="4">
    <source>
        <dbReference type="ARBA" id="ARBA00022691"/>
    </source>
</evidence>
<dbReference type="GO" id="GO:0103039">
    <property type="term" value="F:protein methylthiotransferase activity"/>
    <property type="evidence" value="ECO:0007669"/>
    <property type="project" value="UniProtKB-EC"/>
</dbReference>
<accession>A0A9D1SR65</accession>
<dbReference type="PROSITE" id="PS50926">
    <property type="entry name" value="TRAM"/>
    <property type="match status" value="1"/>
</dbReference>
<dbReference type="SFLD" id="SFLDG01061">
    <property type="entry name" value="methylthiotransferase"/>
    <property type="match status" value="1"/>
</dbReference>
<feature type="binding site" evidence="8">
    <location>
        <position position="157"/>
    </location>
    <ligand>
        <name>[4Fe-4S] cluster</name>
        <dbReference type="ChEBI" id="CHEBI:49883"/>
        <label>2</label>
        <note>4Fe-4S-S-AdoMet</note>
    </ligand>
</feature>
<keyword evidence="12" id="KW-0687">Ribonucleoprotein</keyword>
<dbReference type="InterPro" id="IPR038135">
    <property type="entry name" value="Methylthiotransferase_N_sf"/>
</dbReference>
<comment type="caution">
    <text evidence="12">The sequence shown here is derived from an EMBL/GenBank/DDBJ whole genome shotgun (WGS) entry which is preliminary data.</text>
</comment>
<proteinExistence type="inferred from homology"/>
<reference evidence="12" key="2">
    <citation type="journal article" date="2021" name="PeerJ">
        <title>Extensive microbial diversity within the chicken gut microbiome revealed by metagenomics and culture.</title>
        <authorList>
            <person name="Gilroy R."/>
            <person name="Ravi A."/>
            <person name="Getino M."/>
            <person name="Pursley I."/>
            <person name="Horton D.L."/>
            <person name="Alikhan N.F."/>
            <person name="Baker D."/>
            <person name="Gharbi K."/>
            <person name="Hall N."/>
            <person name="Watson M."/>
            <person name="Adriaenssens E.M."/>
            <person name="Foster-Nyarko E."/>
            <person name="Jarju S."/>
            <person name="Secka A."/>
            <person name="Antonio M."/>
            <person name="Oren A."/>
            <person name="Chaudhuri R.R."/>
            <person name="La Ragione R."/>
            <person name="Hildebrand F."/>
            <person name="Pallen M.J."/>
        </authorList>
    </citation>
    <scope>NUCLEOTIDE SEQUENCE</scope>
    <source>
        <strain evidence="12">CHK154-7741</strain>
    </source>
</reference>
<name>A0A9D1SR65_9CLOT</name>
<dbReference type="HAMAP" id="MF_01865">
    <property type="entry name" value="MTTase_RimO"/>
    <property type="match status" value="1"/>
</dbReference>
<feature type="domain" description="Radical SAM core" evidence="11">
    <location>
        <begin position="143"/>
        <end position="371"/>
    </location>
</feature>
<dbReference type="PANTHER" id="PTHR43837">
    <property type="entry name" value="RIBOSOMAL PROTEIN S12 METHYLTHIOTRANSFERASE RIMO"/>
    <property type="match status" value="1"/>
</dbReference>
<dbReference type="Proteomes" id="UP000886748">
    <property type="component" value="Unassembled WGS sequence"/>
</dbReference>
<reference evidence="12" key="1">
    <citation type="submission" date="2020-10" db="EMBL/GenBank/DDBJ databases">
        <authorList>
            <person name="Gilroy R."/>
        </authorList>
    </citation>
    <scope>NUCLEOTIDE SEQUENCE</scope>
    <source>
        <strain evidence="12">CHK154-7741</strain>
    </source>
</reference>
<comment type="function">
    <text evidence="8">Catalyzes the methylthiolation of an aspartic acid residue of ribosomal protein uS12.</text>
</comment>
<dbReference type="GO" id="GO:0005829">
    <property type="term" value="C:cytosol"/>
    <property type="evidence" value="ECO:0007669"/>
    <property type="project" value="TreeGrafter"/>
</dbReference>
<feature type="binding site" evidence="8">
    <location>
        <position position="80"/>
    </location>
    <ligand>
        <name>[4Fe-4S] cluster</name>
        <dbReference type="ChEBI" id="CHEBI:49883"/>
        <label>1</label>
    </ligand>
</feature>
<dbReference type="GO" id="GO:0035600">
    <property type="term" value="P:tRNA methylthiolation"/>
    <property type="evidence" value="ECO:0007669"/>
    <property type="project" value="UniProtKB-ARBA"/>
</dbReference>
<organism evidence="12 13">
    <name type="scientific">Candidatus Limenecus avicola</name>
    <dbReference type="NCBI Taxonomy" id="2840847"/>
    <lineage>
        <taxon>Bacteria</taxon>
        <taxon>Bacillati</taxon>
        <taxon>Bacillota</taxon>
        <taxon>Clostridia</taxon>
        <taxon>Eubacteriales</taxon>
        <taxon>Clostridiaceae</taxon>
        <taxon>Clostridiaceae incertae sedis</taxon>
        <taxon>Candidatus Limenecus</taxon>
    </lineage>
</organism>
<feature type="binding site" evidence="8">
    <location>
        <position position="161"/>
    </location>
    <ligand>
        <name>[4Fe-4S] cluster</name>
        <dbReference type="ChEBI" id="CHEBI:49883"/>
        <label>2</label>
        <note>4Fe-4S-S-AdoMet</note>
    </ligand>
</feature>
<dbReference type="GO" id="GO:0005840">
    <property type="term" value="C:ribosome"/>
    <property type="evidence" value="ECO:0007669"/>
    <property type="project" value="UniProtKB-KW"/>
</dbReference>
<dbReference type="SUPFAM" id="SSF102114">
    <property type="entry name" value="Radical SAM enzymes"/>
    <property type="match status" value="1"/>
</dbReference>
<evidence type="ECO:0000259" key="9">
    <source>
        <dbReference type="PROSITE" id="PS50926"/>
    </source>
</evidence>
<dbReference type="InterPro" id="IPR005840">
    <property type="entry name" value="Ribosomal_uS12_MeSTrfase_RimO"/>
</dbReference>
<dbReference type="GO" id="GO:0046872">
    <property type="term" value="F:metal ion binding"/>
    <property type="evidence" value="ECO:0007669"/>
    <property type="project" value="UniProtKB-KW"/>
</dbReference>
<dbReference type="Pfam" id="PF18693">
    <property type="entry name" value="TRAM_2"/>
    <property type="match status" value="1"/>
</dbReference>
<evidence type="ECO:0000313" key="12">
    <source>
        <dbReference type="EMBL" id="HIU91796.1"/>
    </source>
</evidence>
<dbReference type="FunFam" id="3.80.30.20:FF:000001">
    <property type="entry name" value="tRNA-2-methylthio-N(6)-dimethylallyladenosine synthase 2"/>
    <property type="match status" value="1"/>
</dbReference>
<dbReference type="InterPro" id="IPR012340">
    <property type="entry name" value="NA-bd_OB-fold"/>
</dbReference>
<dbReference type="PROSITE" id="PS51918">
    <property type="entry name" value="RADICAL_SAM"/>
    <property type="match status" value="1"/>
</dbReference>
<dbReference type="NCBIfam" id="TIGR01125">
    <property type="entry name" value="30S ribosomal protein S12 methylthiotransferase RimO"/>
    <property type="match status" value="1"/>
</dbReference>
<comment type="cofactor">
    <cofactor evidence="8">
        <name>[4Fe-4S] cluster</name>
        <dbReference type="ChEBI" id="CHEBI:49883"/>
    </cofactor>
    <text evidence="8">Binds 2 [4Fe-4S] clusters. One cluster is coordinated with 3 cysteines and an exchangeable S-adenosyl-L-methionine.</text>
</comment>
<sequence>MKNKDIKIALINHGCAKNLVDSELMLGILAQDGFNITLNDKEADVVIINTCSFIHDAEKESVHSIIEMVNEGKKIIITGCLPQKHKHELKKAVPEAVAMLGTSDIAKIADVIKKVINEKQEYVCEISQNPVFVYPEHAQRQQITVGSSSYIKIADGCNYQCGYCVIPQLRGPYRSRPIENIVQEAKELGKKGVSEIVLIAQDTTGYGIDLYKKPSLAKLLKELNKIEEINWIRVMYTYPSMFDDKLIDAFANCDKVVKYVDIPLQHSHPDMLKAMRRPVIDYRGFINKLREKIKDVAIRTTFIVGYPGETQEMFDDLYEFTKWAKFDKMGAFEFSREKNTYAYSLQEQIPSRVKKQRKNKLMKLQQKISREVNESFEGREIPCIIESVTSEGVVIARSYRDAPEVDGLVYVEAQELLVPGDIETVKITGCDDYDLFGVVV</sequence>
<dbReference type="Gene3D" id="3.80.30.20">
    <property type="entry name" value="tm_1862 like domain"/>
    <property type="match status" value="1"/>
</dbReference>
<dbReference type="SFLD" id="SFLDS00029">
    <property type="entry name" value="Radical_SAM"/>
    <property type="match status" value="1"/>
</dbReference>
<dbReference type="GO" id="GO:0140101">
    <property type="term" value="F:catalytic activity, acting on a tRNA"/>
    <property type="evidence" value="ECO:0007669"/>
    <property type="project" value="UniProtKB-ARBA"/>
</dbReference>
<evidence type="ECO:0000256" key="8">
    <source>
        <dbReference type="HAMAP-Rule" id="MF_01865"/>
    </source>
</evidence>
<keyword evidence="5 8" id="KW-0479">Metal-binding</keyword>
<gene>
    <name evidence="8 12" type="primary">rimO</name>
    <name evidence="12" type="ORF">IAD26_01535</name>
</gene>
<feature type="binding site" evidence="8">
    <location>
        <position position="51"/>
    </location>
    <ligand>
        <name>[4Fe-4S] cluster</name>
        <dbReference type="ChEBI" id="CHEBI:49883"/>
        <label>1</label>
    </ligand>
</feature>
<dbReference type="EC" id="2.8.4.4" evidence="8"/>
<feature type="binding site" evidence="8">
    <location>
        <position position="164"/>
    </location>
    <ligand>
        <name>[4Fe-4S] cluster</name>
        <dbReference type="ChEBI" id="CHEBI:49883"/>
        <label>2</label>
        <note>4Fe-4S-S-AdoMet</note>
    </ligand>
</feature>
<evidence type="ECO:0000256" key="6">
    <source>
        <dbReference type="ARBA" id="ARBA00023004"/>
    </source>
</evidence>
<dbReference type="Gene3D" id="2.40.50.140">
    <property type="entry name" value="Nucleic acid-binding proteins"/>
    <property type="match status" value="1"/>
</dbReference>
<feature type="domain" description="TRAM" evidence="9">
    <location>
        <begin position="374"/>
        <end position="440"/>
    </location>
</feature>
<dbReference type="InterPro" id="IPR005839">
    <property type="entry name" value="Methylthiotransferase"/>
</dbReference>
<dbReference type="SFLD" id="SFLDG01082">
    <property type="entry name" value="B12-binding_domain_containing"/>
    <property type="match status" value="1"/>
</dbReference>
<dbReference type="GO" id="GO:0051539">
    <property type="term" value="F:4 iron, 4 sulfur cluster binding"/>
    <property type="evidence" value="ECO:0007669"/>
    <property type="project" value="UniProtKB-UniRule"/>
</dbReference>